<dbReference type="Pfam" id="PF00359">
    <property type="entry name" value="PTS_EIIA_2"/>
    <property type="match status" value="1"/>
</dbReference>
<dbReference type="PANTHER" id="PTHR47738">
    <property type="entry name" value="PTS SYSTEM FRUCTOSE-LIKE EIIA COMPONENT-RELATED"/>
    <property type="match status" value="1"/>
</dbReference>
<dbReference type="Gene3D" id="3.40.930.10">
    <property type="entry name" value="Mannitol-specific EII, Chain A"/>
    <property type="match status" value="1"/>
</dbReference>
<accession>A0A4S2CBR2</accession>
<name>A0A4S2CBR2_ENTHR</name>
<dbReference type="InterPro" id="IPR002178">
    <property type="entry name" value="PTS_EIIA_type-2_dom"/>
</dbReference>
<dbReference type="SUPFAM" id="SSF55804">
    <property type="entry name" value="Phoshotransferase/anion transport protein"/>
    <property type="match status" value="1"/>
</dbReference>
<keyword evidence="3" id="KW-0762">Sugar transport</keyword>
<protein>
    <submittedName>
        <fullName evidence="6">PTS system, fructose subfamily, IIA component</fullName>
    </submittedName>
</protein>
<dbReference type="NCBIfam" id="TIGR00848">
    <property type="entry name" value="fruA"/>
    <property type="match status" value="1"/>
</dbReference>
<comment type="caution">
    <text evidence="6">The sequence shown here is derived from an EMBL/GenBank/DDBJ whole genome shotgun (WGS) entry which is preliminary data.</text>
</comment>
<dbReference type="CDD" id="cd00211">
    <property type="entry name" value="PTS_IIA_fru"/>
    <property type="match status" value="1"/>
</dbReference>
<evidence type="ECO:0000313" key="6">
    <source>
        <dbReference type="EMBL" id="VTQ58163.1"/>
    </source>
</evidence>
<reference evidence="6 7" key="1">
    <citation type="submission" date="2019-05" db="EMBL/GenBank/DDBJ databases">
        <authorList>
            <consortium name="Pathogen Informatics"/>
        </authorList>
    </citation>
    <scope>NUCLEOTIDE SEQUENCE [LARGE SCALE GENOMIC DNA]</scope>
    <source>
        <strain evidence="6 7">NCTC12204</strain>
    </source>
</reference>
<sequence length="162" mass="17887">MVTKQVMSEFSIANVITEKLIRLEMKAKTKKEAILELSELLKENGIIKDVDDFSSDVFQREKEGITGIGNGVAIPHGKSASVIQTSLVVGKVETPIPWESLDEQPVKVIILFAVKDTDANTVHIKLLQKVAMLLAEDTIIEKMNQATSKTELMELLAKEPTV</sequence>
<evidence type="ECO:0000256" key="5">
    <source>
        <dbReference type="ARBA" id="ARBA00022683"/>
    </source>
</evidence>
<evidence type="ECO:0000256" key="2">
    <source>
        <dbReference type="ARBA" id="ARBA00022553"/>
    </source>
</evidence>
<dbReference type="Proteomes" id="UP000352698">
    <property type="component" value="Unassembled WGS sequence"/>
</dbReference>
<dbReference type="GO" id="GO:0016020">
    <property type="term" value="C:membrane"/>
    <property type="evidence" value="ECO:0007669"/>
    <property type="project" value="InterPro"/>
</dbReference>
<dbReference type="InterPro" id="IPR051541">
    <property type="entry name" value="PTS_SugarTrans_NitroReg"/>
</dbReference>
<dbReference type="InterPro" id="IPR016152">
    <property type="entry name" value="PTrfase/Anion_transptr"/>
</dbReference>
<dbReference type="GO" id="GO:0009401">
    <property type="term" value="P:phosphoenolpyruvate-dependent sugar phosphotransferase system"/>
    <property type="evidence" value="ECO:0007669"/>
    <property type="project" value="UniProtKB-KW"/>
</dbReference>
<evidence type="ECO:0000256" key="1">
    <source>
        <dbReference type="ARBA" id="ARBA00022448"/>
    </source>
</evidence>
<dbReference type="InterPro" id="IPR004715">
    <property type="entry name" value="PTS_IIA_fruc"/>
</dbReference>
<proteinExistence type="predicted"/>
<keyword evidence="2" id="KW-0597">Phosphoprotein</keyword>
<dbReference type="PROSITE" id="PS00372">
    <property type="entry name" value="PTS_EIIA_TYPE_2_HIS"/>
    <property type="match status" value="1"/>
</dbReference>
<organism evidence="6 7">
    <name type="scientific">Enterococcus hirae</name>
    <dbReference type="NCBI Taxonomy" id="1354"/>
    <lineage>
        <taxon>Bacteria</taxon>
        <taxon>Bacillati</taxon>
        <taxon>Bacillota</taxon>
        <taxon>Bacilli</taxon>
        <taxon>Lactobacillales</taxon>
        <taxon>Enterococcaceae</taxon>
        <taxon>Enterococcus</taxon>
    </lineage>
</organism>
<dbReference type="PROSITE" id="PS51094">
    <property type="entry name" value="PTS_EIIA_TYPE_2"/>
    <property type="match status" value="1"/>
</dbReference>
<gene>
    <name evidence="6" type="primary">hrsA</name>
    <name evidence="6" type="ORF">NCTC12204_00056</name>
</gene>
<dbReference type="RefSeq" id="WP_010720455.1">
    <property type="nucleotide sequence ID" value="NZ_AP027299.1"/>
</dbReference>
<dbReference type="AlphaFoldDB" id="A0A4S2CBR2"/>
<dbReference type="PANTHER" id="PTHR47738:SF2">
    <property type="entry name" value="PTS SYSTEM FRUCTOSE-LIKE EIIA COMPONENT"/>
    <property type="match status" value="1"/>
</dbReference>
<dbReference type="GO" id="GO:0008982">
    <property type="term" value="F:protein-N(PI)-phosphohistidine-sugar phosphotransferase activity"/>
    <property type="evidence" value="ECO:0007669"/>
    <property type="project" value="InterPro"/>
</dbReference>
<dbReference type="EMBL" id="CABEEP010000001">
    <property type="protein sequence ID" value="VTQ58163.1"/>
    <property type="molecule type" value="Genomic_DNA"/>
</dbReference>
<keyword evidence="4" id="KW-0808">Transferase</keyword>
<evidence type="ECO:0000313" key="7">
    <source>
        <dbReference type="Proteomes" id="UP000352698"/>
    </source>
</evidence>
<keyword evidence="5" id="KW-0598">Phosphotransferase system</keyword>
<evidence type="ECO:0000256" key="3">
    <source>
        <dbReference type="ARBA" id="ARBA00022597"/>
    </source>
</evidence>
<evidence type="ECO:0000256" key="4">
    <source>
        <dbReference type="ARBA" id="ARBA00022679"/>
    </source>
</evidence>
<keyword evidence="1" id="KW-0813">Transport</keyword>